<dbReference type="AlphaFoldDB" id="A0A2G1W160"/>
<dbReference type="PANTHER" id="PTHR30093:SF2">
    <property type="entry name" value="TYPE II SECRETION SYSTEM PROTEIN H"/>
    <property type="match status" value="1"/>
</dbReference>
<dbReference type="InterPro" id="IPR012902">
    <property type="entry name" value="N_methyl_site"/>
</dbReference>
<dbReference type="InterPro" id="IPR045584">
    <property type="entry name" value="Pilin-like"/>
</dbReference>
<sequence>MNARTNLQQHARVAPTTRSAFTLVEMLVVIGIIGILSAILIPAITGAIGTARDTAIRMEIDVMDQALAAYNLKYGDYPPDFYQWKDVERHFRKAFPDINDTELRILAQFTHVNDSLARCGGSGVADPRSSSAFAHYPHAMDRAEALVFCLGGYSSDKKRPFTGQGGPLALVASASYPVTASDTDYQLFQFNSDRDNAFFDFASARNSVLVVDGSGAFNPLGLAAPYAYSDDESVANALGFAQLPDPFPVAFPGVSELPVAYFSADNYQYALGSADQGGWAWQQAGSKHLMNVYSPPGDFQDVGAAQVFVSAQQDTTPKSTLAGLSVVAAGAYEFIEPKRFQLVSAGRDNHFGGIFVPQGSDAYVSALPMFTTGQFYNPFGLPAAISGTPANLSSVDKYQDGYAYEKMGGSSPYTTRPMLDNITNFSTSTLDSDLP</sequence>
<evidence type="ECO:0000256" key="2">
    <source>
        <dbReference type="SAM" id="Phobius"/>
    </source>
</evidence>
<keyword evidence="2" id="KW-0812">Transmembrane</keyword>
<keyword evidence="2" id="KW-0472">Membrane</keyword>
<dbReference type="SUPFAM" id="SSF54523">
    <property type="entry name" value="Pili subunits"/>
    <property type="match status" value="1"/>
</dbReference>
<dbReference type="RefSeq" id="WP_099263271.1">
    <property type="nucleotide sequence ID" value="NZ_NIZW01000024.1"/>
</dbReference>
<dbReference type="Gene3D" id="3.30.700.10">
    <property type="entry name" value="Glycoprotein, Type 4 Pilin"/>
    <property type="match status" value="1"/>
</dbReference>
<evidence type="ECO:0000313" key="4">
    <source>
        <dbReference type="Proteomes" id="UP000225740"/>
    </source>
</evidence>
<evidence type="ECO:0000313" key="3">
    <source>
        <dbReference type="EMBL" id="PHQ32610.1"/>
    </source>
</evidence>
<dbReference type="OrthoDB" id="283383at2"/>
<comment type="caution">
    <text evidence="3">The sequence shown here is derived from an EMBL/GenBank/DDBJ whole genome shotgun (WGS) entry which is preliminary data.</text>
</comment>
<organism evidence="3 4">
    <name type="scientific">Rhodopirellula bahusiensis</name>
    <dbReference type="NCBI Taxonomy" id="2014065"/>
    <lineage>
        <taxon>Bacteria</taxon>
        <taxon>Pseudomonadati</taxon>
        <taxon>Planctomycetota</taxon>
        <taxon>Planctomycetia</taxon>
        <taxon>Pirellulales</taxon>
        <taxon>Pirellulaceae</taxon>
        <taxon>Rhodopirellula</taxon>
    </lineage>
</organism>
<dbReference type="PANTHER" id="PTHR30093">
    <property type="entry name" value="GENERAL SECRETION PATHWAY PROTEIN G"/>
    <property type="match status" value="1"/>
</dbReference>
<dbReference type="EMBL" id="NIZW01000024">
    <property type="protein sequence ID" value="PHQ32610.1"/>
    <property type="molecule type" value="Genomic_DNA"/>
</dbReference>
<proteinExistence type="predicted"/>
<dbReference type="NCBIfam" id="TIGR02532">
    <property type="entry name" value="IV_pilin_GFxxxE"/>
    <property type="match status" value="1"/>
</dbReference>
<keyword evidence="4" id="KW-1185">Reference proteome</keyword>
<protein>
    <submittedName>
        <fullName evidence="3">Protein containing prokaryotic</fullName>
    </submittedName>
</protein>
<dbReference type="PRINTS" id="PR00813">
    <property type="entry name" value="BCTERIALGSPG"/>
</dbReference>
<dbReference type="InterPro" id="IPR000983">
    <property type="entry name" value="Bac_GSPG_pilin"/>
</dbReference>
<dbReference type="Pfam" id="PF07963">
    <property type="entry name" value="N_methyl"/>
    <property type="match status" value="1"/>
</dbReference>
<dbReference type="GeneID" id="90611090"/>
<keyword evidence="1" id="KW-0488">Methylation</keyword>
<keyword evidence="2" id="KW-1133">Transmembrane helix</keyword>
<dbReference type="Proteomes" id="UP000225740">
    <property type="component" value="Unassembled WGS sequence"/>
</dbReference>
<gene>
    <name evidence="3" type="ORF">CEE69_24470</name>
</gene>
<dbReference type="GO" id="GO:0015627">
    <property type="term" value="C:type II protein secretion system complex"/>
    <property type="evidence" value="ECO:0007669"/>
    <property type="project" value="InterPro"/>
</dbReference>
<feature type="transmembrane region" description="Helical" evidence="2">
    <location>
        <begin position="21"/>
        <end position="44"/>
    </location>
</feature>
<evidence type="ECO:0000256" key="1">
    <source>
        <dbReference type="ARBA" id="ARBA00022481"/>
    </source>
</evidence>
<reference evidence="3 4" key="1">
    <citation type="submission" date="2017-06" db="EMBL/GenBank/DDBJ databases">
        <title>Description of Rhodopirellula bahusiensis sp. nov.</title>
        <authorList>
            <person name="Kizina J."/>
            <person name="Harder J."/>
        </authorList>
    </citation>
    <scope>NUCLEOTIDE SEQUENCE [LARGE SCALE GENOMIC DNA]</scope>
    <source>
        <strain evidence="3 4">SWK21</strain>
    </source>
</reference>
<dbReference type="GO" id="GO:0015628">
    <property type="term" value="P:protein secretion by the type II secretion system"/>
    <property type="evidence" value="ECO:0007669"/>
    <property type="project" value="InterPro"/>
</dbReference>
<name>A0A2G1W160_9BACT</name>
<accession>A0A2G1W160</accession>